<dbReference type="GeneTree" id="ENSGT00390000008727"/>
<feature type="transmembrane region" description="Helical" evidence="1">
    <location>
        <begin position="461"/>
        <end position="480"/>
    </location>
</feature>
<protein>
    <submittedName>
        <fullName evidence="2">Solute carrier family 35 member F4</fullName>
    </submittedName>
</protein>
<dbReference type="SUPFAM" id="SSF103481">
    <property type="entry name" value="Multidrug resistance efflux transporter EmrE"/>
    <property type="match status" value="1"/>
</dbReference>
<dbReference type="InterPro" id="IPR037185">
    <property type="entry name" value="EmrE-like"/>
</dbReference>
<feature type="transmembrane region" description="Helical" evidence="1">
    <location>
        <begin position="433"/>
        <end position="454"/>
    </location>
</feature>
<feature type="transmembrane region" description="Helical" evidence="1">
    <location>
        <begin position="408"/>
        <end position="427"/>
    </location>
</feature>
<keyword evidence="1" id="KW-0812">Transmembrane</keyword>
<dbReference type="Ensembl" id="ENSEBUT00000025079.1">
    <property type="protein sequence ID" value="ENSEBUP00000024502.1"/>
    <property type="gene ID" value="ENSEBUG00000015112.1"/>
</dbReference>
<feature type="transmembrane region" description="Helical" evidence="1">
    <location>
        <begin position="297"/>
        <end position="315"/>
    </location>
</feature>
<feature type="transmembrane region" description="Helical" evidence="1">
    <location>
        <begin position="239"/>
        <end position="258"/>
    </location>
</feature>
<dbReference type="Gene3D" id="1.10.3730.20">
    <property type="match status" value="1"/>
</dbReference>
<evidence type="ECO:0000313" key="3">
    <source>
        <dbReference type="Proteomes" id="UP000694388"/>
    </source>
</evidence>
<name>A0A8C4R4A2_EPTBU</name>
<dbReference type="AlphaFoldDB" id="A0A8C4R4A2"/>
<evidence type="ECO:0000313" key="2">
    <source>
        <dbReference type="Ensembl" id="ENSEBUP00000024502.1"/>
    </source>
</evidence>
<feature type="transmembrane region" description="Helical" evidence="1">
    <location>
        <begin position="376"/>
        <end position="396"/>
    </location>
</feature>
<proteinExistence type="predicted"/>
<dbReference type="Proteomes" id="UP000694388">
    <property type="component" value="Unplaced"/>
</dbReference>
<sequence length="563" mass="61959">MSRQAHQGVPHGSGSTRPTVRTVAQATSQLGHRFGVALLLAALVVLVLFIQRCSASRAVRLVTRAVQALFEPPRRLHHELHPVGALVVRTTSTHGFTEVPDHGPRHARKIAQAVLQDDPEWLDLFEMGALCWPLQNFNVIVLEPIPNRQQFHKACCYAGRDKSRHCLFYCIKGDESPGTPCGEPVQRERTAAQLPLQCTSQQVRRFAWGGVTLLATTSCLVAASQLARVAFEQVDTPFFLTWFTTCGNLTAFPLYYLVHLVTAPEKQSPLKIFRECAHLLGEEGVSVCLFLKRTTPFCCLMVLTHYFYLLALRSLPASDVAALFCCNEAFVFLLSWIVLKDRFMGIRIVAAILAITGIVMMVYVEDVPHNSMVGVALAVGAASTSALYKVLFKMILGSPTLGQTSQLLSFLGLFNLVVVSAIPIILYVTGVEFWNVAHALPWLYLCGVACLLLVFNFLVHFGLVVTFSTFISLGVLLSVPGNAVVELLQKHLVINAVRLSALALISFAFLLLLLPENWDTAALHTLRRLRSGTKRDDVPEEQPEAGVLTHSRSRVPGTSLANC</sequence>
<feature type="transmembrane region" description="Helical" evidence="1">
    <location>
        <begin position="492"/>
        <end position="514"/>
    </location>
</feature>
<dbReference type="PANTHER" id="PTHR19346">
    <property type="entry name" value="SUGAR PHOSPHATE TRANSPORTER DOMAIN-CONTAINING PROTEIN"/>
    <property type="match status" value="1"/>
</dbReference>
<keyword evidence="3" id="KW-1185">Reference proteome</keyword>
<organism evidence="2 3">
    <name type="scientific">Eptatretus burgeri</name>
    <name type="common">Inshore hagfish</name>
    <dbReference type="NCBI Taxonomy" id="7764"/>
    <lineage>
        <taxon>Eukaryota</taxon>
        <taxon>Metazoa</taxon>
        <taxon>Chordata</taxon>
        <taxon>Craniata</taxon>
        <taxon>Vertebrata</taxon>
        <taxon>Cyclostomata</taxon>
        <taxon>Myxini</taxon>
        <taxon>Myxiniformes</taxon>
        <taxon>Myxinidae</taxon>
        <taxon>Eptatretinae</taxon>
        <taxon>Eptatretus</taxon>
    </lineage>
</organism>
<keyword evidence="1" id="KW-0472">Membrane</keyword>
<accession>A0A8C4R4A2</accession>
<reference evidence="2" key="1">
    <citation type="submission" date="2025-08" db="UniProtKB">
        <authorList>
            <consortium name="Ensembl"/>
        </authorList>
    </citation>
    <scope>IDENTIFICATION</scope>
</reference>
<dbReference type="InterPro" id="IPR026505">
    <property type="entry name" value="Solute_c_fam_35_mem_F3/F4"/>
</dbReference>
<feature type="transmembrane region" description="Helical" evidence="1">
    <location>
        <begin position="30"/>
        <end position="50"/>
    </location>
</feature>
<feature type="transmembrane region" description="Helical" evidence="1">
    <location>
        <begin position="206"/>
        <end position="227"/>
    </location>
</feature>
<feature type="transmembrane region" description="Helical" evidence="1">
    <location>
        <begin position="321"/>
        <end position="339"/>
    </location>
</feature>
<reference evidence="2" key="2">
    <citation type="submission" date="2025-09" db="UniProtKB">
        <authorList>
            <consortium name="Ensembl"/>
        </authorList>
    </citation>
    <scope>IDENTIFICATION</scope>
</reference>
<evidence type="ECO:0000256" key="1">
    <source>
        <dbReference type="SAM" id="Phobius"/>
    </source>
</evidence>
<feature type="transmembrane region" description="Helical" evidence="1">
    <location>
        <begin position="346"/>
        <end position="364"/>
    </location>
</feature>
<dbReference type="PANTHER" id="PTHR19346:SF4">
    <property type="entry name" value="SUGAR PHOSPHATE TRANSPORTER DOMAIN-CONTAINING PROTEIN"/>
    <property type="match status" value="1"/>
</dbReference>
<keyword evidence="1" id="KW-1133">Transmembrane helix</keyword>